<dbReference type="EMBL" id="FNRA01000005">
    <property type="protein sequence ID" value="SEA73518.1"/>
    <property type="molecule type" value="Genomic_DNA"/>
</dbReference>
<proteinExistence type="inferred from homology"/>
<dbReference type="Proteomes" id="UP000198850">
    <property type="component" value="Unassembled WGS sequence"/>
</dbReference>
<evidence type="ECO:0000259" key="4">
    <source>
        <dbReference type="Pfam" id="PF00703"/>
    </source>
</evidence>
<evidence type="ECO:0000256" key="1">
    <source>
        <dbReference type="ARBA" id="ARBA00007401"/>
    </source>
</evidence>
<sequence>MYFLSYIAVRPENLPEALRWYPGAGLYRNVHLIITDEIHIPACGTYITSPVVSAGFAKVLLKTKVEGIKAETSSLRLATEIKDAAGKTVSAFSSVLLATDDGQFEQQLIVNTPALRSPETPNL</sequence>
<dbReference type="GO" id="GO:0005975">
    <property type="term" value="P:carbohydrate metabolic process"/>
    <property type="evidence" value="ECO:0007669"/>
    <property type="project" value="InterPro"/>
</dbReference>
<reference evidence="5 6" key="1">
    <citation type="submission" date="2016-10" db="EMBL/GenBank/DDBJ databases">
        <authorList>
            <person name="de Groot N.N."/>
        </authorList>
    </citation>
    <scope>NUCLEOTIDE SEQUENCE [LARGE SCALE GENOMIC DNA]</scope>
    <source>
        <strain evidence="5 6">DSM 19033</strain>
    </source>
</reference>
<dbReference type="Pfam" id="PF00703">
    <property type="entry name" value="Glyco_hydro_2"/>
    <property type="match status" value="1"/>
</dbReference>
<feature type="domain" description="Glycoside hydrolase family 2 immunoglobulin-like beta-sandwich" evidence="4">
    <location>
        <begin position="45"/>
        <end position="123"/>
    </location>
</feature>
<keyword evidence="2" id="KW-0378">Hydrolase</keyword>
<dbReference type="InterPro" id="IPR006102">
    <property type="entry name" value="Ig-like_GH2"/>
</dbReference>
<name>A0A1H4DLW0_9SPHI</name>
<protein>
    <submittedName>
        <fullName evidence="5">Beta-galactosidase</fullName>
    </submittedName>
</protein>
<evidence type="ECO:0000256" key="2">
    <source>
        <dbReference type="ARBA" id="ARBA00022801"/>
    </source>
</evidence>
<dbReference type="InterPro" id="IPR051913">
    <property type="entry name" value="GH2_Domain-Containing"/>
</dbReference>
<dbReference type="SUPFAM" id="SSF49303">
    <property type="entry name" value="beta-Galactosidase/glucuronidase domain"/>
    <property type="match status" value="1"/>
</dbReference>
<accession>A0A1H4DLW0</accession>
<dbReference type="InterPro" id="IPR036156">
    <property type="entry name" value="Beta-gal/glucu_dom_sf"/>
</dbReference>
<dbReference type="SUPFAM" id="SSF49785">
    <property type="entry name" value="Galactose-binding domain-like"/>
    <property type="match status" value="1"/>
</dbReference>
<dbReference type="GO" id="GO:0004553">
    <property type="term" value="F:hydrolase activity, hydrolyzing O-glycosyl compounds"/>
    <property type="evidence" value="ECO:0007669"/>
    <property type="project" value="InterPro"/>
</dbReference>
<evidence type="ECO:0000256" key="3">
    <source>
        <dbReference type="ARBA" id="ARBA00023295"/>
    </source>
</evidence>
<gene>
    <name evidence="5" type="ORF">SAMN05443550_1052</name>
</gene>
<dbReference type="STRING" id="425514.SAMN05443550_1052"/>
<comment type="similarity">
    <text evidence="1">Belongs to the glycosyl hydrolase 2 family.</text>
</comment>
<dbReference type="PANTHER" id="PTHR42732:SF1">
    <property type="entry name" value="BETA-MANNOSIDASE"/>
    <property type="match status" value="1"/>
</dbReference>
<evidence type="ECO:0000313" key="6">
    <source>
        <dbReference type="Proteomes" id="UP000198850"/>
    </source>
</evidence>
<organism evidence="5 6">
    <name type="scientific">Pedobacter hartonius</name>
    <dbReference type="NCBI Taxonomy" id="425514"/>
    <lineage>
        <taxon>Bacteria</taxon>
        <taxon>Pseudomonadati</taxon>
        <taxon>Bacteroidota</taxon>
        <taxon>Sphingobacteriia</taxon>
        <taxon>Sphingobacteriales</taxon>
        <taxon>Sphingobacteriaceae</taxon>
        <taxon>Pedobacter</taxon>
    </lineage>
</organism>
<dbReference type="InterPro" id="IPR008979">
    <property type="entry name" value="Galactose-bd-like_sf"/>
</dbReference>
<dbReference type="Gene3D" id="2.60.40.10">
    <property type="entry name" value="Immunoglobulins"/>
    <property type="match status" value="1"/>
</dbReference>
<dbReference type="PANTHER" id="PTHR42732">
    <property type="entry name" value="BETA-GALACTOSIDASE"/>
    <property type="match status" value="1"/>
</dbReference>
<keyword evidence="3" id="KW-0326">Glycosidase</keyword>
<dbReference type="AlphaFoldDB" id="A0A1H4DLW0"/>
<keyword evidence="6" id="KW-1185">Reference proteome</keyword>
<dbReference type="InterPro" id="IPR013783">
    <property type="entry name" value="Ig-like_fold"/>
</dbReference>
<evidence type="ECO:0000313" key="5">
    <source>
        <dbReference type="EMBL" id="SEA73518.1"/>
    </source>
</evidence>